<dbReference type="PROSITE" id="PS51257">
    <property type="entry name" value="PROKAR_LIPOPROTEIN"/>
    <property type="match status" value="1"/>
</dbReference>
<dbReference type="EMBL" id="FXBM01000001">
    <property type="protein sequence ID" value="SMH31234.1"/>
    <property type="molecule type" value="Genomic_DNA"/>
</dbReference>
<dbReference type="PANTHER" id="PTHR30483">
    <property type="entry name" value="LEUCINE-SPECIFIC-BINDING PROTEIN"/>
    <property type="match status" value="1"/>
</dbReference>
<reference evidence="5" key="1">
    <citation type="submission" date="2017-04" db="EMBL/GenBank/DDBJ databases">
        <authorList>
            <person name="Varghese N."/>
            <person name="Submissions S."/>
        </authorList>
    </citation>
    <scope>NUCLEOTIDE SEQUENCE [LARGE SCALE GENOMIC DNA]</scope>
    <source>
        <strain evidence="5">VKM Ac-2121</strain>
    </source>
</reference>
<dbReference type="Proteomes" id="UP000193711">
    <property type="component" value="Unassembled WGS sequence"/>
</dbReference>
<keyword evidence="5" id="KW-1185">Reference proteome</keyword>
<dbReference type="InterPro" id="IPR051010">
    <property type="entry name" value="BCAA_transport"/>
</dbReference>
<gene>
    <name evidence="4" type="ORF">SAMN06295885_0561</name>
</gene>
<dbReference type="STRING" id="1891671.SAMN06295885_0561"/>
<dbReference type="Pfam" id="PF13458">
    <property type="entry name" value="Peripla_BP_6"/>
    <property type="match status" value="1"/>
</dbReference>
<feature type="domain" description="Leucine-binding protein" evidence="3">
    <location>
        <begin position="56"/>
        <end position="367"/>
    </location>
</feature>
<evidence type="ECO:0000313" key="5">
    <source>
        <dbReference type="Proteomes" id="UP000193711"/>
    </source>
</evidence>
<sequence length="430" mass="43684">MGVYAKAGSARARSLRATLGGVAILGASALVLAGCAGGGDSGDSGSDDGASGDLSLKIGTILPQTGTLAVLGPPEIAGVDLAVADINEAAAGISIDVEQKDSGDTSTDIATQSATSLIADGVSAIVGAASSGVSKTFIDQVTQAGVVQISPANTSPDFTTYEDDGFYWRTAPSDVLQGRILGNKILGDGKTNVSILYMNDAYGTGLESNIKETLEAGGATVAAEEIFEPASTDFNSALTTVLAPNPDALVVISFDEIKTIAEQLAAKGFDFSKLYGTDGNYGVIGEADTNVDIAGAQFTNPGVQASEDFQSNLQALVEEQGNDPLTVFSYAPESYDATVLLALAALQGGATDGATIRDNLESVSKDGTECTTFADCAALIADGTDIDYNGLSGPISFDENGDPSEASVSIYKYSTGNVTSFEETVDGSLE</sequence>
<evidence type="ECO:0000256" key="2">
    <source>
        <dbReference type="ARBA" id="ARBA00022729"/>
    </source>
</evidence>
<evidence type="ECO:0000259" key="3">
    <source>
        <dbReference type="Pfam" id="PF13458"/>
    </source>
</evidence>
<dbReference type="AlphaFoldDB" id="A0A1X7N1Q2"/>
<evidence type="ECO:0000256" key="1">
    <source>
        <dbReference type="ARBA" id="ARBA00010062"/>
    </source>
</evidence>
<proteinExistence type="inferred from homology"/>
<organism evidence="4 5">
    <name type="scientific">Rathayibacter oskolensis</name>
    <dbReference type="NCBI Taxonomy" id="1891671"/>
    <lineage>
        <taxon>Bacteria</taxon>
        <taxon>Bacillati</taxon>
        <taxon>Actinomycetota</taxon>
        <taxon>Actinomycetes</taxon>
        <taxon>Micrococcales</taxon>
        <taxon>Microbacteriaceae</taxon>
        <taxon>Rathayibacter</taxon>
    </lineage>
</organism>
<dbReference type="RefSeq" id="WP_085475061.1">
    <property type="nucleotide sequence ID" value="NZ_FXBM01000001.1"/>
</dbReference>
<name>A0A1X7N1Q2_9MICO</name>
<dbReference type="InterPro" id="IPR028082">
    <property type="entry name" value="Peripla_BP_I"/>
</dbReference>
<evidence type="ECO:0000313" key="4">
    <source>
        <dbReference type="EMBL" id="SMH31234.1"/>
    </source>
</evidence>
<dbReference type="InterPro" id="IPR028081">
    <property type="entry name" value="Leu-bd"/>
</dbReference>
<dbReference type="CDD" id="cd06346">
    <property type="entry name" value="PBP1_ABC_ligand_binding-like"/>
    <property type="match status" value="1"/>
</dbReference>
<dbReference type="OrthoDB" id="7337537at2"/>
<dbReference type="SUPFAM" id="SSF53822">
    <property type="entry name" value="Periplasmic binding protein-like I"/>
    <property type="match status" value="1"/>
</dbReference>
<accession>A0A1X7N1Q2</accession>
<keyword evidence="2" id="KW-0732">Signal</keyword>
<protein>
    <submittedName>
        <fullName evidence="4">Amino acid/amide ABC transporter substrate-binding protein, HAAT family</fullName>
    </submittedName>
</protein>
<comment type="similarity">
    <text evidence="1">Belongs to the leucine-binding protein family.</text>
</comment>
<dbReference type="Gene3D" id="3.40.50.2300">
    <property type="match status" value="3"/>
</dbReference>
<dbReference type="PANTHER" id="PTHR30483:SF6">
    <property type="entry name" value="PERIPLASMIC BINDING PROTEIN OF ABC TRANSPORTER FOR NATURAL AMINO ACIDS"/>
    <property type="match status" value="1"/>
</dbReference>